<dbReference type="Gene3D" id="1.10.1280.10">
    <property type="entry name" value="Di-copper center containing domain from catechol oxidase"/>
    <property type="match status" value="1"/>
</dbReference>
<protein>
    <recommendedName>
        <fullName evidence="3">tyrosinase</fullName>
        <ecNumber evidence="3">1.14.18.1</ecNumber>
    </recommendedName>
</protein>
<comment type="catalytic activity">
    <reaction evidence="9">
        <text>2 L-dopa + O2 = 2 L-dopaquinone + 2 H2O</text>
        <dbReference type="Rhea" id="RHEA:34287"/>
        <dbReference type="ChEBI" id="CHEBI:15377"/>
        <dbReference type="ChEBI" id="CHEBI:15379"/>
        <dbReference type="ChEBI" id="CHEBI:57504"/>
        <dbReference type="ChEBI" id="CHEBI:57924"/>
        <dbReference type="EC" id="1.14.18.1"/>
    </reaction>
</comment>
<keyword evidence="8" id="KW-0470">Melanin biosynthesis</keyword>
<evidence type="ECO:0000256" key="7">
    <source>
        <dbReference type="ARBA" id="ARBA00023033"/>
    </source>
</evidence>
<dbReference type="InterPro" id="IPR002227">
    <property type="entry name" value="Tyrosinase_Cu-bd"/>
</dbReference>
<keyword evidence="5" id="KW-0560">Oxidoreductase</keyword>
<evidence type="ECO:0000256" key="6">
    <source>
        <dbReference type="ARBA" id="ARBA00023008"/>
    </source>
</evidence>
<dbReference type="Pfam" id="PF18132">
    <property type="entry name" value="Tyrosinase_C"/>
    <property type="match status" value="1"/>
</dbReference>
<organism evidence="13 14">
    <name type="scientific">Colletotrichum asianum</name>
    <dbReference type="NCBI Taxonomy" id="702518"/>
    <lineage>
        <taxon>Eukaryota</taxon>
        <taxon>Fungi</taxon>
        <taxon>Dikarya</taxon>
        <taxon>Ascomycota</taxon>
        <taxon>Pezizomycotina</taxon>
        <taxon>Sordariomycetes</taxon>
        <taxon>Hypocreomycetidae</taxon>
        <taxon>Glomerellales</taxon>
        <taxon>Glomerellaceae</taxon>
        <taxon>Colletotrichum</taxon>
        <taxon>Colletotrichum gloeosporioides species complex</taxon>
    </lineage>
</organism>
<comment type="similarity">
    <text evidence="2">Belongs to the tyrosinase family.</text>
</comment>
<dbReference type="PROSITE" id="PS00498">
    <property type="entry name" value="TYROSINASE_2"/>
    <property type="match status" value="1"/>
</dbReference>
<dbReference type="Pfam" id="PF00264">
    <property type="entry name" value="Tyrosinase"/>
    <property type="match status" value="1"/>
</dbReference>
<feature type="region of interest" description="Disordered" evidence="11">
    <location>
        <begin position="723"/>
        <end position="743"/>
    </location>
</feature>
<reference evidence="13 14" key="1">
    <citation type="submission" date="2019-12" db="EMBL/GenBank/DDBJ databases">
        <title>A genome sequence resource for the geographically widespread anthracnose pathogen Colletotrichum asianum.</title>
        <authorList>
            <person name="Meng Y."/>
        </authorList>
    </citation>
    <scope>NUCLEOTIDE SEQUENCE [LARGE SCALE GENOMIC DNA]</scope>
    <source>
        <strain evidence="13 14">ICMP 18580</strain>
    </source>
</reference>
<dbReference type="Gene3D" id="2.60.310.20">
    <property type="match status" value="1"/>
</dbReference>
<sequence>MQENSQFYPITGIQDGLDTPAKPELRVVPLRLEIDDWFGSKDLVHEDQRALFFPAFWRFSQMDPKQKLSWFQIAGIHGKPYVAWDEDPQKGKTADRGYCTHNSILFSTWHRAYMLLWEQVIYELMKEEVKNFPVNEHGAFLEAAKSWRFPYWDWARKKIDPEQGDSPMYGIPRVIRQEKVRVRIPGGPGPDKKYAEVQNAFYKFTMPPTMNKPKGTPMGDEYLKGDPETAYDPLKDLRITEIRQTVGTEPNTKEEIFPYNECISTSRHVDGSGGDKAWINGVQNNHMIVKNLRDYQPAFPDKEKAERDAPRKGNLTASLRDAFHRVLTIQRFEDFATRRMPGRRPEDPKNRKDYAYDSAENIHDNMHLWCGGKPTEASASGVVLQGHMSRVPVAAFDPIFWLHHCNVDRLIAIWQVLWEKENKWFVAGDVRNKEQGNFFLKFGHDATPADHLRPFRNATGGYHTSESVREVANLGYTYPGLEKWKYLSGDNYDRDAHIIDLRESLRKDYDSSWSAAQKFKFSDDPGENNGIGLMRLADYDRPAEDIIGFDDYVVDVVYEKFALGGRMFVVDIFIGKVPSQPPYDFEETDSLVGQVVNFSSQLPSPELAGCGNCRAQEAERVLSSGRVVLTNALITRYKQQSVHTPEHPDGIRVLGGMDPDHVVEFLKDNLHWRVTSEGELVDIAALESLRVSLAVGKSDHYADPRKMSRYYDYKDAHVVTEHRPGGAKHADKLHRGDWSGNEE</sequence>
<gene>
    <name evidence="13" type="ORF">GQ607_015797</name>
</gene>
<dbReference type="InterPro" id="IPR041640">
    <property type="entry name" value="Tyrosinase_C"/>
</dbReference>
<dbReference type="Proteomes" id="UP000434172">
    <property type="component" value="Unassembled WGS sequence"/>
</dbReference>
<dbReference type="GO" id="GO:0042438">
    <property type="term" value="P:melanin biosynthetic process"/>
    <property type="evidence" value="ECO:0007669"/>
    <property type="project" value="UniProtKB-KW"/>
</dbReference>
<evidence type="ECO:0000256" key="9">
    <source>
        <dbReference type="ARBA" id="ARBA00048233"/>
    </source>
</evidence>
<keyword evidence="14" id="KW-1185">Reference proteome</keyword>
<accession>A0A8H3VZY2</accession>
<dbReference type="EMBL" id="WOWK01000141">
    <property type="protein sequence ID" value="KAF0317000.1"/>
    <property type="molecule type" value="Genomic_DNA"/>
</dbReference>
<evidence type="ECO:0000256" key="10">
    <source>
        <dbReference type="ARBA" id="ARBA00048881"/>
    </source>
</evidence>
<keyword evidence="7" id="KW-0503">Monooxygenase</keyword>
<comment type="caution">
    <text evidence="13">The sequence shown here is derived from an EMBL/GenBank/DDBJ whole genome shotgun (WGS) entry which is preliminary data.</text>
</comment>
<feature type="compositionally biased region" description="Basic and acidic residues" evidence="11">
    <location>
        <begin position="723"/>
        <end position="737"/>
    </location>
</feature>
<dbReference type="InterPro" id="IPR008922">
    <property type="entry name" value="Di-copper_centre_dom_sf"/>
</dbReference>
<comment type="catalytic activity">
    <reaction evidence="10">
        <text>L-tyrosine + O2 = L-dopaquinone + H2O</text>
        <dbReference type="Rhea" id="RHEA:18117"/>
        <dbReference type="ChEBI" id="CHEBI:15377"/>
        <dbReference type="ChEBI" id="CHEBI:15379"/>
        <dbReference type="ChEBI" id="CHEBI:57924"/>
        <dbReference type="ChEBI" id="CHEBI:58315"/>
        <dbReference type="EC" id="1.14.18.1"/>
    </reaction>
</comment>
<dbReference type="PANTHER" id="PTHR11474:SF76">
    <property type="entry name" value="SHKT DOMAIN-CONTAINING PROTEIN"/>
    <property type="match status" value="1"/>
</dbReference>
<dbReference type="PANTHER" id="PTHR11474">
    <property type="entry name" value="TYROSINASE FAMILY MEMBER"/>
    <property type="match status" value="1"/>
</dbReference>
<evidence type="ECO:0000256" key="11">
    <source>
        <dbReference type="SAM" id="MobiDB-lite"/>
    </source>
</evidence>
<evidence type="ECO:0000256" key="2">
    <source>
        <dbReference type="ARBA" id="ARBA00009928"/>
    </source>
</evidence>
<dbReference type="AlphaFoldDB" id="A0A8H3VZY2"/>
<keyword evidence="4" id="KW-0479">Metal-binding</keyword>
<feature type="domain" description="Tyrosinase copper-binding" evidence="12">
    <location>
        <begin position="397"/>
        <end position="408"/>
    </location>
</feature>
<dbReference type="InterPro" id="IPR050316">
    <property type="entry name" value="Tyrosinase/Hemocyanin"/>
</dbReference>
<dbReference type="SUPFAM" id="SSF48056">
    <property type="entry name" value="Di-copper centre-containing domain"/>
    <property type="match status" value="1"/>
</dbReference>
<evidence type="ECO:0000256" key="3">
    <source>
        <dbReference type="ARBA" id="ARBA00011906"/>
    </source>
</evidence>
<keyword evidence="6" id="KW-0186">Copper</keyword>
<evidence type="ECO:0000259" key="12">
    <source>
        <dbReference type="PROSITE" id="PS00498"/>
    </source>
</evidence>
<dbReference type="OrthoDB" id="1658288at2759"/>
<evidence type="ECO:0000256" key="8">
    <source>
        <dbReference type="ARBA" id="ARBA00023101"/>
    </source>
</evidence>
<evidence type="ECO:0000256" key="4">
    <source>
        <dbReference type="ARBA" id="ARBA00022723"/>
    </source>
</evidence>
<dbReference type="GO" id="GO:0046872">
    <property type="term" value="F:metal ion binding"/>
    <property type="evidence" value="ECO:0007669"/>
    <property type="project" value="UniProtKB-KW"/>
</dbReference>
<evidence type="ECO:0000313" key="14">
    <source>
        <dbReference type="Proteomes" id="UP000434172"/>
    </source>
</evidence>
<dbReference type="GO" id="GO:0004503">
    <property type="term" value="F:tyrosinase activity"/>
    <property type="evidence" value="ECO:0007669"/>
    <property type="project" value="UniProtKB-EC"/>
</dbReference>
<proteinExistence type="inferred from homology"/>
<evidence type="ECO:0000256" key="1">
    <source>
        <dbReference type="ARBA" id="ARBA00001973"/>
    </source>
</evidence>
<evidence type="ECO:0000313" key="13">
    <source>
        <dbReference type="EMBL" id="KAF0317000.1"/>
    </source>
</evidence>
<dbReference type="EC" id="1.14.18.1" evidence="3"/>
<name>A0A8H3VZY2_9PEZI</name>
<evidence type="ECO:0000256" key="5">
    <source>
        <dbReference type="ARBA" id="ARBA00023002"/>
    </source>
</evidence>
<comment type="cofactor">
    <cofactor evidence="1">
        <name>Cu(2+)</name>
        <dbReference type="ChEBI" id="CHEBI:29036"/>
    </cofactor>
</comment>